<evidence type="ECO:0000256" key="3">
    <source>
        <dbReference type="ARBA" id="ARBA00022723"/>
    </source>
</evidence>
<dbReference type="SUPFAM" id="SSF102705">
    <property type="entry name" value="NIF3 (NGG1p interacting factor 3)-like"/>
    <property type="match status" value="1"/>
</dbReference>
<dbReference type="InterPro" id="IPR002678">
    <property type="entry name" value="DUF34/NIF3"/>
</dbReference>
<dbReference type="AlphaFoldDB" id="G9YH44"/>
<keyword evidence="6" id="KW-1185">Reference proteome</keyword>
<evidence type="ECO:0000256" key="1">
    <source>
        <dbReference type="ARBA" id="ARBA00006964"/>
    </source>
</evidence>
<feature type="binding site" evidence="4">
    <location>
        <position position="225"/>
    </location>
    <ligand>
        <name>a divalent metal cation</name>
        <dbReference type="ChEBI" id="CHEBI:60240"/>
        <label>1</label>
    </ligand>
</feature>
<dbReference type="OrthoDB" id="9792792at2"/>
<name>G9YH44_9FIRM</name>
<feature type="binding site" evidence="4">
    <location>
        <position position="67"/>
    </location>
    <ligand>
        <name>a divalent metal cation</name>
        <dbReference type="ChEBI" id="CHEBI:60240"/>
        <label>1</label>
    </ligand>
</feature>
<comment type="similarity">
    <text evidence="1">Belongs to the GTP cyclohydrolase I type 2/NIF3 family.</text>
</comment>
<dbReference type="Pfam" id="PF01784">
    <property type="entry name" value="DUF34_NIF3"/>
    <property type="match status" value="1"/>
</dbReference>
<dbReference type="PATRIC" id="fig|861450.3.peg.909"/>
<dbReference type="FunFam" id="3.40.1390.30:FF:000001">
    <property type="entry name" value="GTP cyclohydrolase 1 type 2"/>
    <property type="match status" value="1"/>
</dbReference>
<evidence type="ECO:0000256" key="2">
    <source>
        <dbReference type="ARBA" id="ARBA00022112"/>
    </source>
</evidence>
<dbReference type="Proteomes" id="UP000005481">
    <property type="component" value="Unassembled WGS sequence"/>
</dbReference>
<keyword evidence="3 4" id="KW-0479">Metal-binding</keyword>
<dbReference type="GO" id="GO:0046872">
    <property type="term" value="F:metal ion binding"/>
    <property type="evidence" value="ECO:0007669"/>
    <property type="project" value="UniProtKB-KW"/>
</dbReference>
<reference evidence="5 6" key="1">
    <citation type="submission" date="2011-08" db="EMBL/GenBank/DDBJ databases">
        <authorList>
            <person name="Weinstock G."/>
            <person name="Sodergren E."/>
            <person name="Clifton S."/>
            <person name="Fulton L."/>
            <person name="Fulton B."/>
            <person name="Courtney L."/>
            <person name="Fronick C."/>
            <person name="Harrison M."/>
            <person name="Strong C."/>
            <person name="Farmer C."/>
            <person name="Delahaunty K."/>
            <person name="Markovic C."/>
            <person name="Hall O."/>
            <person name="Minx P."/>
            <person name="Tomlinson C."/>
            <person name="Mitreva M."/>
            <person name="Hou S."/>
            <person name="Chen J."/>
            <person name="Wollam A."/>
            <person name="Pepin K.H."/>
            <person name="Johnson M."/>
            <person name="Bhonagiri V."/>
            <person name="Zhang X."/>
            <person name="Suruliraj S."/>
            <person name="Warren W."/>
            <person name="Chinwalla A."/>
            <person name="Mardis E.R."/>
            <person name="Wilson R.K."/>
        </authorList>
    </citation>
    <scope>NUCLEOTIDE SEQUENCE [LARGE SCALE GENOMIC DNA]</scope>
    <source>
        <strain evidence="5 6">F0357</strain>
    </source>
</reference>
<dbReference type="Gene3D" id="3.40.1390.30">
    <property type="entry name" value="NIF3 (NGG1p interacting factor 3)-like"/>
    <property type="match status" value="2"/>
</dbReference>
<gene>
    <name evidence="5" type="ORF">HMPREF0080_00970</name>
</gene>
<dbReference type="STRING" id="861450.HMPREF0080_00970"/>
<dbReference type="RefSeq" id="WP_006789952.1">
    <property type="nucleotide sequence ID" value="NZ_JH417584.1"/>
</dbReference>
<sequence>MAVHFKEIIAEMERVAPLGLKEAWDNPGLLVGEPDKDIASVLLTLDVTAENVAYAVDNGFDAIISHHPVIFSGLKALRTDTYDGRMFASLLSHGLSVYCAHTNLDSAVGGVNDVLAHILELEDVRPLGAEGTSAAMGRVGVFREAMKAAEALVFVKNKLNRPVLAYGGAVTEAAIRKVALCGGAGTSFMAEAAAAGADMFVTGDMKYHDAQEAEKEGILLVDGGHYGTEFPVVFELQRILSAAGGEKNWHVDFIVDSTSKDFISYI</sequence>
<dbReference type="eggNOG" id="COG0327">
    <property type="taxonomic scope" value="Bacteria"/>
</dbReference>
<protein>
    <recommendedName>
        <fullName evidence="2">GTP cyclohydrolase 1 type 2 homolog</fullName>
    </recommendedName>
</protein>
<accession>G9YH44</accession>
<evidence type="ECO:0000313" key="5">
    <source>
        <dbReference type="EMBL" id="EHM41099.1"/>
    </source>
</evidence>
<dbReference type="GO" id="GO:0005737">
    <property type="term" value="C:cytoplasm"/>
    <property type="evidence" value="ECO:0007669"/>
    <property type="project" value="TreeGrafter"/>
</dbReference>
<feature type="binding site" evidence="4">
    <location>
        <position position="229"/>
    </location>
    <ligand>
        <name>a divalent metal cation</name>
        <dbReference type="ChEBI" id="CHEBI:60240"/>
        <label>1</label>
    </ligand>
</feature>
<dbReference type="HOGENOM" id="CLU_037423_2_0_9"/>
<comment type="caution">
    <text evidence="5">The sequence shown here is derived from an EMBL/GenBank/DDBJ whole genome shotgun (WGS) entry which is preliminary data.</text>
</comment>
<dbReference type="PANTHER" id="PTHR13799:SF14">
    <property type="entry name" value="GTP CYCLOHYDROLASE 1 TYPE 2 HOMOLOG"/>
    <property type="match status" value="1"/>
</dbReference>
<dbReference type="InterPro" id="IPR036069">
    <property type="entry name" value="DUF34/NIF3_sf"/>
</dbReference>
<evidence type="ECO:0000313" key="6">
    <source>
        <dbReference type="Proteomes" id="UP000005481"/>
    </source>
</evidence>
<dbReference type="PANTHER" id="PTHR13799">
    <property type="entry name" value="NGG1 INTERACTING FACTOR 3"/>
    <property type="match status" value="1"/>
</dbReference>
<dbReference type="NCBIfam" id="TIGR00486">
    <property type="entry name" value="YbgI_SA1388"/>
    <property type="match status" value="1"/>
</dbReference>
<evidence type="ECO:0000256" key="4">
    <source>
        <dbReference type="PIRSR" id="PIRSR602678-1"/>
    </source>
</evidence>
<feature type="binding site" evidence="4">
    <location>
        <position position="66"/>
    </location>
    <ligand>
        <name>a divalent metal cation</name>
        <dbReference type="ChEBI" id="CHEBI:60240"/>
        <label>1</label>
    </ligand>
</feature>
<feature type="binding site" evidence="4">
    <location>
        <position position="105"/>
    </location>
    <ligand>
        <name>a divalent metal cation</name>
        <dbReference type="ChEBI" id="CHEBI:60240"/>
        <label>1</label>
    </ligand>
</feature>
<dbReference type="EMBL" id="AGCJ01000038">
    <property type="protein sequence ID" value="EHM41099.1"/>
    <property type="molecule type" value="Genomic_DNA"/>
</dbReference>
<organism evidence="5 6">
    <name type="scientific">Anaeroglobus geminatus F0357</name>
    <dbReference type="NCBI Taxonomy" id="861450"/>
    <lineage>
        <taxon>Bacteria</taxon>
        <taxon>Bacillati</taxon>
        <taxon>Bacillota</taxon>
        <taxon>Negativicutes</taxon>
        <taxon>Veillonellales</taxon>
        <taxon>Veillonellaceae</taxon>
        <taxon>Anaeroglobus</taxon>
    </lineage>
</organism>
<proteinExistence type="inferred from homology"/>